<keyword evidence="3 6" id="KW-0812">Transmembrane</keyword>
<feature type="transmembrane region" description="Helical" evidence="6">
    <location>
        <begin position="317"/>
        <end position="350"/>
    </location>
</feature>
<dbReference type="OrthoDB" id="5298283at2"/>
<evidence type="ECO:0000256" key="6">
    <source>
        <dbReference type="SAM" id="Phobius"/>
    </source>
</evidence>
<dbReference type="GO" id="GO:0016020">
    <property type="term" value="C:membrane"/>
    <property type="evidence" value="ECO:0007669"/>
    <property type="project" value="UniProtKB-SubCell"/>
</dbReference>
<feature type="transmembrane region" description="Helical" evidence="6">
    <location>
        <begin position="252"/>
        <end position="279"/>
    </location>
</feature>
<proteinExistence type="inferred from homology"/>
<dbReference type="AlphaFoldDB" id="A0A2N7VYG4"/>
<feature type="transmembrane region" description="Helical" evidence="6">
    <location>
        <begin position="20"/>
        <end position="37"/>
    </location>
</feature>
<keyword evidence="4 6" id="KW-1133">Transmembrane helix</keyword>
<evidence type="ECO:0000256" key="3">
    <source>
        <dbReference type="ARBA" id="ARBA00022692"/>
    </source>
</evidence>
<feature type="transmembrane region" description="Helical" evidence="6">
    <location>
        <begin position="286"/>
        <end position="305"/>
    </location>
</feature>
<dbReference type="RefSeq" id="WP_102644599.1">
    <property type="nucleotide sequence ID" value="NZ_PNYA01000004.1"/>
</dbReference>
<keyword evidence="5 6" id="KW-0472">Membrane</keyword>
<accession>A0A2N7VYG4</accession>
<evidence type="ECO:0000256" key="5">
    <source>
        <dbReference type="ARBA" id="ARBA00023136"/>
    </source>
</evidence>
<dbReference type="PANTHER" id="PTHR21716">
    <property type="entry name" value="TRANSMEMBRANE PROTEIN"/>
    <property type="match status" value="1"/>
</dbReference>
<organism evidence="7 8">
    <name type="scientific">Trinickia dabaoshanensis</name>
    <dbReference type="NCBI Taxonomy" id="564714"/>
    <lineage>
        <taxon>Bacteria</taxon>
        <taxon>Pseudomonadati</taxon>
        <taxon>Pseudomonadota</taxon>
        <taxon>Betaproteobacteria</taxon>
        <taxon>Burkholderiales</taxon>
        <taxon>Burkholderiaceae</taxon>
        <taxon>Trinickia</taxon>
    </lineage>
</organism>
<keyword evidence="8" id="KW-1185">Reference proteome</keyword>
<evidence type="ECO:0000256" key="4">
    <source>
        <dbReference type="ARBA" id="ARBA00022989"/>
    </source>
</evidence>
<feature type="transmembrane region" description="Helical" evidence="6">
    <location>
        <begin position="167"/>
        <end position="186"/>
    </location>
</feature>
<comment type="caution">
    <text evidence="7">The sequence shown here is derived from an EMBL/GenBank/DDBJ whole genome shotgun (WGS) entry which is preliminary data.</text>
</comment>
<gene>
    <name evidence="7" type="ORF">C0Z18_06540</name>
</gene>
<comment type="subcellular location">
    <subcellularLocation>
        <location evidence="1">Membrane</location>
        <topology evidence="1">Multi-pass membrane protein</topology>
    </subcellularLocation>
</comment>
<evidence type="ECO:0000313" key="7">
    <source>
        <dbReference type="EMBL" id="PMS22202.1"/>
    </source>
</evidence>
<dbReference type="Pfam" id="PF01594">
    <property type="entry name" value="AI-2E_transport"/>
    <property type="match status" value="1"/>
</dbReference>
<evidence type="ECO:0000313" key="8">
    <source>
        <dbReference type="Proteomes" id="UP000235616"/>
    </source>
</evidence>
<protein>
    <submittedName>
        <fullName evidence="7">AI-2E family transporter</fullName>
    </submittedName>
</protein>
<feature type="transmembrane region" description="Helical" evidence="6">
    <location>
        <begin position="223"/>
        <end position="246"/>
    </location>
</feature>
<evidence type="ECO:0000256" key="1">
    <source>
        <dbReference type="ARBA" id="ARBA00004141"/>
    </source>
</evidence>
<reference evidence="7 8" key="1">
    <citation type="submission" date="2018-01" db="EMBL/GenBank/DDBJ databases">
        <title>Whole genome analyses suggest that Burkholderia sensu lato contains two further novel genera in the rhizoxinica-symbiotica group Mycetohabitans gen. nov., and Trinickia gen. nov.: implications for the evolution of diazotrophy and nodulation in the Burkholderiaceae.</title>
        <authorList>
            <person name="Estrada-de los Santos P."/>
            <person name="Palmer M."/>
            <person name="Chavez-Ramirez B."/>
            <person name="Beukes C."/>
            <person name="Steenkamp E.T."/>
            <person name="Hirsch A.M."/>
            <person name="Manyaka P."/>
            <person name="Maluk M."/>
            <person name="Lafos M."/>
            <person name="Crook M."/>
            <person name="Gross E."/>
            <person name="Simon M.F."/>
            <person name="Bueno dos Reis Junior F."/>
            <person name="Poole P.S."/>
            <person name="Venter S.N."/>
            <person name="James E.K."/>
        </authorList>
    </citation>
    <scope>NUCLEOTIDE SEQUENCE [LARGE SCALE GENOMIC DNA]</scope>
    <source>
        <strain evidence="7 8">GIMN1.004</strain>
    </source>
</reference>
<comment type="similarity">
    <text evidence="2">Belongs to the autoinducer-2 exporter (AI-2E) (TC 2.A.86) family.</text>
</comment>
<dbReference type="InterPro" id="IPR002549">
    <property type="entry name" value="AI-2E-like"/>
</dbReference>
<sequence>MPISPLAAKDSSDGKRRQRIATLVLYTVLVALALWVIRSFIPSIVWALVIAIVIWPLLQRLSSPAQTSMRASAIALGLTTVVGLFIVLPIVGIFTQALHETHHLMQWISNVEQNGIPEPDFVKQMPFGKPIGEWWQANLALPLQGSPAMQELRGSHVATAGRQFGKLAVRGVVHFGFMLLTLFVVLRTGPLASVQIVQAVRRVFGADGTHLATRMAAAVRGTVTGLVVVGLGEGLLIGISYAVAGLPHAAELGLVTAVAAMLPFCAPVAFGLAALWLFVHGQMAGAIGVLVTGTVVVFLAEHFVRPGLIGSATRLPFLLVLFGILGGAETFGLVGLFIGPALMTVLTVLWSEALR</sequence>
<feature type="transmembrane region" description="Helical" evidence="6">
    <location>
        <begin position="43"/>
        <end position="61"/>
    </location>
</feature>
<dbReference type="Proteomes" id="UP000235616">
    <property type="component" value="Unassembled WGS sequence"/>
</dbReference>
<feature type="transmembrane region" description="Helical" evidence="6">
    <location>
        <begin position="73"/>
        <end position="95"/>
    </location>
</feature>
<name>A0A2N7VYG4_9BURK</name>
<dbReference type="PANTHER" id="PTHR21716:SF61">
    <property type="entry name" value="BLR8064 PROTEIN"/>
    <property type="match status" value="1"/>
</dbReference>
<evidence type="ECO:0000256" key="2">
    <source>
        <dbReference type="ARBA" id="ARBA00009773"/>
    </source>
</evidence>
<dbReference type="EMBL" id="PNYA01000004">
    <property type="protein sequence ID" value="PMS22202.1"/>
    <property type="molecule type" value="Genomic_DNA"/>
</dbReference>